<dbReference type="Proteomes" id="UP000275408">
    <property type="component" value="Unassembled WGS sequence"/>
</dbReference>
<organism evidence="1 2">
    <name type="scientific">Pocillopora damicornis</name>
    <name type="common">Cauliflower coral</name>
    <name type="synonym">Millepora damicornis</name>
    <dbReference type="NCBI Taxonomy" id="46731"/>
    <lineage>
        <taxon>Eukaryota</taxon>
        <taxon>Metazoa</taxon>
        <taxon>Cnidaria</taxon>
        <taxon>Anthozoa</taxon>
        <taxon>Hexacorallia</taxon>
        <taxon>Scleractinia</taxon>
        <taxon>Astrocoeniina</taxon>
        <taxon>Pocilloporidae</taxon>
        <taxon>Pocillopora</taxon>
    </lineage>
</organism>
<name>A0A3M6T9M0_POCDA</name>
<evidence type="ECO:0000313" key="2">
    <source>
        <dbReference type="Proteomes" id="UP000275408"/>
    </source>
</evidence>
<sequence length="61" mass="7378">MIKDWVNFLLSEIDRLIIFPSRPGSEKLTSFGLLDKWAVKEEFKDRLPWKFHLQMTPDERK</sequence>
<gene>
    <name evidence="1" type="ORF">pdam_00012319</name>
</gene>
<protein>
    <submittedName>
        <fullName evidence="1">Uncharacterized protein</fullName>
    </submittedName>
</protein>
<dbReference type="EMBL" id="RCHS01004059">
    <property type="protein sequence ID" value="RMX38033.1"/>
    <property type="molecule type" value="Genomic_DNA"/>
</dbReference>
<feature type="non-terminal residue" evidence="1">
    <location>
        <position position="61"/>
    </location>
</feature>
<accession>A0A3M6T9M0</accession>
<comment type="caution">
    <text evidence="1">The sequence shown here is derived from an EMBL/GenBank/DDBJ whole genome shotgun (WGS) entry which is preliminary data.</text>
</comment>
<reference evidence="1 2" key="1">
    <citation type="journal article" date="2018" name="Sci. Rep.">
        <title>Comparative analysis of the Pocillopora damicornis genome highlights role of immune system in coral evolution.</title>
        <authorList>
            <person name="Cunning R."/>
            <person name="Bay R.A."/>
            <person name="Gillette P."/>
            <person name="Baker A.C."/>
            <person name="Traylor-Knowles N."/>
        </authorList>
    </citation>
    <scope>NUCLEOTIDE SEQUENCE [LARGE SCALE GENOMIC DNA]</scope>
    <source>
        <strain evidence="1">RSMAS</strain>
        <tissue evidence="1">Whole animal</tissue>
    </source>
</reference>
<proteinExistence type="predicted"/>
<dbReference type="AlphaFoldDB" id="A0A3M6T9M0"/>
<evidence type="ECO:0000313" key="1">
    <source>
        <dbReference type="EMBL" id="RMX38033.1"/>
    </source>
</evidence>
<keyword evidence="2" id="KW-1185">Reference proteome</keyword>